<evidence type="ECO:0000256" key="1">
    <source>
        <dbReference type="SAM" id="Phobius"/>
    </source>
</evidence>
<keyword evidence="1" id="KW-1133">Transmembrane helix</keyword>
<dbReference type="EMBL" id="RZGR01000024">
    <property type="protein sequence ID" value="RUQ84951.1"/>
    <property type="molecule type" value="Genomic_DNA"/>
</dbReference>
<feature type="transmembrane region" description="Helical" evidence="1">
    <location>
        <begin position="12"/>
        <end position="30"/>
    </location>
</feature>
<dbReference type="AlphaFoldDB" id="A0A433JI61"/>
<organism evidence="2 3">
    <name type="scientific">Legionella septentrionalis</name>
    <dbReference type="NCBI Taxonomy" id="2498109"/>
    <lineage>
        <taxon>Bacteria</taxon>
        <taxon>Pseudomonadati</taxon>
        <taxon>Pseudomonadota</taxon>
        <taxon>Gammaproteobacteria</taxon>
        <taxon>Legionellales</taxon>
        <taxon>Legionellaceae</taxon>
        <taxon>Legionella</taxon>
    </lineage>
</organism>
<sequence>MFDLSADILLALLNKPVIIIITILGAFLLGQRLILQTLCLIAFGVILNVALKGTFQIPHSPELSTTYVFPSGHMQVGTMFYLWWALYVSWLTRSVIFLILLGIGLSLIHYHFHTLVDVAGGFFFGMLAMGLYRYILLKNFTYFPWCFWILASLLMLYNTLVYHAAPPHAWMAYYYLSILIFIERMLSWNGRFFSGWQPVLSNPYQRTASRSSPKSA</sequence>
<protein>
    <submittedName>
        <fullName evidence="2">Phosphatase PAP2 family protein</fullName>
    </submittedName>
</protein>
<keyword evidence="3" id="KW-1185">Reference proteome</keyword>
<proteinExistence type="predicted"/>
<feature type="transmembrane region" description="Helical" evidence="1">
    <location>
        <begin position="118"/>
        <end position="135"/>
    </location>
</feature>
<feature type="transmembrane region" description="Helical" evidence="1">
    <location>
        <begin position="168"/>
        <end position="186"/>
    </location>
</feature>
<dbReference type="InterPro" id="IPR036938">
    <property type="entry name" value="PAP2/HPO_sf"/>
</dbReference>
<keyword evidence="1" id="KW-0472">Membrane</keyword>
<dbReference type="Gene3D" id="1.20.144.10">
    <property type="entry name" value="Phosphatidic acid phosphatase type 2/haloperoxidase"/>
    <property type="match status" value="1"/>
</dbReference>
<accession>A0A433JI61</accession>
<evidence type="ECO:0000313" key="2">
    <source>
        <dbReference type="EMBL" id="RUQ84951.1"/>
    </source>
</evidence>
<name>A0A433JI61_9GAMM</name>
<dbReference type="Proteomes" id="UP000288012">
    <property type="component" value="Unassembled WGS sequence"/>
</dbReference>
<keyword evidence="1" id="KW-0812">Transmembrane</keyword>
<dbReference type="SUPFAM" id="SSF48317">
    <property type="entry name" value="Acid phosphatase/Vanadium-dependent haloperoxidase"/>
    <property type="match status" value="1"/>
</dbReference>
<comment type="caution">
    <text evidence="2">The sequence shown here is derived from an EMBL/GenBank/DDBJ whole genome shotgun (WGS) entry which is preliminary data.</text>
</comment>
<gene>
    <name evidence="2" type="ORF">EKM59_08210</name>
</gene>
<dbReference type="RefSeq" id="WP_126954349.1">
    <property type="nucleotide sequence ID" value="NZ_RZGR01000024.1"/>
</dbReference>
<evidence type="ECO:0000313" key="3">
    <source>
        <dbReference type="Proteomes" id="UP000288012"/>
    </source>
</evidence>
<reference evidence="2 3" key="1">
    <citation type="submission" date="2018-12" db="EMBL/GenBank/DDBJ databases">
        <title>Legionella sp,whole genome shotgun sequence.</title>
        <authorList>
            <person name="Wu H."/>
        </authorList>
    </citation>
    <scope>NUCLEOTIDE SEQUENCE [LARGE SCALE GENOMIC DNA]</scope>
    <source>
        <strain evidence="3">km714</strain>
    </source>
</reference>
<feature type="transmembrane region" description="Helical" evidence="1">
    <location>
        <begin position="37"/>
        <end position="55"/>
    </location>
</feature>
<feature type="transmembrane region" description="Helical" evidence="1">
    <location>
        <begin position="142"/>
        <end position="162"/>
    </location>
</feature>